<evidence type="ECO:0000313" key="12">
    <source>
        <dbReference type="EMBL" id="MDT0322656.1"/>
    </source>
</evidence>
<evidence type="ECO:0000256" key="7">
    <source>
        <dbReference type="ARBA" id="ARBA00023008"/>
    </source>
</evidence>
<feature type="compositionally biased region" description="Acidic residues" evidence="8">
    <location>
        <begin position="176"/>
        <end position="192"/>
    </location>
</feature>
<keyword evidence="13" id="KW-1185">Reference proteome</keyword>
<reference evidence="13" key="1">
    <citation type="submission" date="2023-07" db="EMBL/GenBank/DDBJ databases">
        <title>30 novel species of actinomycetes from the DSMZ collection.</title>
        <authorList>
            <person name="Nouioui I."/>
        </authorList>
    </citation>
    <scope>NUCLEOTIDE SEQUENCE [LARGE SCALE GENOMIC DNA]</scope>
    <source>
        <strain evidence="13">DSM 44918</strain>
    </source>
</reference>
<evidence type="ECO:0000313" key="13">
    <source>
        <dbReference type="Proteomes" id="UP001183420"/>
    </source>
</evidence>
<evidence type="ECO:0000256" key="5">
    <source>
        <dbReference type="ARBA" id="ARBA00022764"/>
    </source>
</evidence>
<feature type="chain" id="PRO_5046353544" evidence="10">
    <location>
        <begin position="45"/>
        <end position="260"/>
    </location>
</feature>
<evidence type="ECO:0000259" key="11">
    <source>
        <dbReference type="Pfam" id="PF00127"/>
    </source>
</evidence>
<dbReference type="EMBL" id="JAVREM010000069">
    <property type="protein sequence ID" value="MDT0322656.1"/>
    <property type="molecule type" value="Genomic_DNA"/>
</dbReference>
<dbReference type="RefSeq" id="WP_311603381.1">
    <property type="nucleotide sequence ID" value="NZ_JAVREM010000069.1"/>
</dbReference>
<comment type="subcellular location">
    <subcellularLocation>
        <location evidence="2">Periplasm</location>
    </subcellularLocation>
</comment>
<evidence type="ECO:0000256" key="1">
    <source>
        <dbReference type="ARBA" id="ARBA00001935"/>
    </source>
</evidence>
<keyword evidence="6" id="KW-0249">Electron transport</keyword>
<evidence type="ECO:0000256" key="9">
    <source>
        <dbReference type="SAM" id="Phobius"/>
    </source>
</evidence>
<feature type="compositionally biased region" description="Basic and acidic residues" evidence="8">
    <location>
        <begin position="147"/>
        <end position="160"/>
    </location>
</feature>
<proteinExistence type="predicted"/>
<dbReference type="InterPro" id="IPR002386">
    <property type="entry name" value="Amicyanin/Pseudoazurin"/>
</dbReference>
<dbReference type="PANTHER" id="PTHR36507">
    <property type="entry name" value="BLL1555 PROTEIN"/>
    <property type="match status" value="1"/>
</dbReference>
<evidence type="ECO:0000256" key="4">
    <source>
        <dbReference type="ARBA" id="ARBA00022723"/>
    </source>
</evidence>
<evidence type="ECO:0000256" key="8">
    <source>
        <dbReference type="SAM" id="MobiDB-lite"/>
    </source>
</evidence>
<gene>
    <name evidence="12" type="ORF">RNC47_30525</name>
</gene>
<evidence type="ECO:0000256" key="6">
    <source>
        <dbReference type="ARBA" id="ARBA00022982"/>
    </source>
</evidence>
<comment type="cofactor">
    <cofactor evidence="1">
        <name>Cu cation</name>
        <dbReference type="ChEBI" id="CHEBI:23378"/>
    </cofactor>
</comment>
<dbReference type="PANTHER" id="PTHR36507:SF1">
    <property type="entry name" value="BLL1555 PROTEIN"/>
    <property type="match status" value="1"/>
</dbReference>
<dbReference type="SUPFAM" id="SSF49503">
    <property type="entry name" value="Cupredoxins"/>
    <property type="match status" value="1"/>
</dbReference>
<evidence type="ECO:0000256" key="2">
    <source>
        <dbReference type="ARBA" id="ARBA00004418"/>
    </source>
</evidence>
<keyword evidence="9" id="KW-0472">Membrane</keyword>
<feature type="transmembrane region" description="Helical" evidence="9">
    <location>
        <begin position="226"/>
        <end position="244"/>
    </location>
</feature>
<keyword evidence="4" id="KW-0479">Metal-binding</keyword>
<name>A0ABU2LYH9_9ACTN</name>
<dbReference type="PRINTS" id="PR00155">
    <property type="entry name" value="AMICYANIN"/>
</dbReference>
<dbReference type="InterPro" id="IPR008972">
    <property type="entry name" value="Cupredoxin"/>
</dbReference>
<keyword evidence="3" id="KW-0813">Transport</keyword>
<sequence>MTKPLPVPPIRPGRRLRAAGRALLATLLLAAALALPLAPTPARAATHEVVIAGYAYGPATLTVSVGDTVTWTNQDTAPHDVLTTAGPVTVDSPMLEQGDQWSYTFTTPGTYDYYCTVHPDMTARVVVEPAPDPTTRAPAPAPEPEPEDHGGGGHDEHESEPAPTSAPPETEHETEPEPDPTTDTDTETEAEPTESGAHAHDASPTPASPTEVAVEPAAAEERLDPLLLVTGAVAGIAVLCLLLVGSRTAAARQQTPTDAD</sequence>
<dbReference type="InterPro" id="IPR000923">
    <property type="entry name" value="BlueCu_1"/>
</dbReference>
<feature type="region of interest" description="Disordered" evidence="8">
    <location>
        <begin position="130"/>
        <end position="215"/>
    </location>
</feature>
<keyword evidence="5" id="KW-0574">Periplasm</keyword>
<dbReference type="InterPro" id="IPR035668">
    <property type="entry name" value="Amicyanin"/>
</dbReference>
<dbReference type="Gene3D" id="2.60.40.420">
    <property type="entry name" value="Cupredoxins - blue copper proteins"/>
    <property type="match status" value="1"/>
</dbReference>
<feature type="signal peptide" evidence="10">
    <location>
        <begin position="1"/>
        <end position="44"/>
    </location>
</feature>
<dbReference type="Proteomes" id="UP001183420">
    <property type="component" value="Unassembled WGS sequence"/>
</dbReference>
<feature type="domain" description="Blue (type 1) copper" evidence="11">
    <location>
        <begin position="53"/>
        <end position="128"/>
    </location>
</feature>
<keyword evidence="7" id="KW-0186">Copper</keyword>
<comment type="caution">
    <text evidence="12">The sequence shown here is derived from an EMBL/GenBank/DDBJ whole genome shotgun (WGS) entry which is preliminary data.</text>
</comment>
<evidence type="ECO:0000256" key="3">
    <source>
        <dbReference type="ARBA" id="ARBA00022448"/>
    </source>
</evidence>
<organism evidence="12 13">
    <name type="scientific">Streptomyces millisiae</name>
    <dbReference type="NCBI Taxonomy" id="3075542"/>
    <lineage>
        <taxon>Bacteria</taxon>
        <taxon>Bacillati</taxon>
        <taxon>Actinomycetota</taxon>
        <taxon>Actinomycetes</taxon>
        <taxon>Kitasatosporales</taxon>
        <taxon>Streptomycetaceae</taxon>
        <taxon>Streptomyces</taxon>
    </lineage>
</organism>
<keyword evidence="9" id="KW-1133">Transmembrane helix</keyword>
<protein>
    <submittedName>
        <fullName evidence="12">Cupredoxin family copper-binding protein</fullName>
    </submittedName>
</protein>
<accession>A0ABU2LYH9</accession>
<keyword evidence="10" id="KW-0732">Signal</keyword>
<keyword evidence="9" id="KW-0812">Transmembrane</keyword>
<dbReference type="Pfam" id="PF00127">
    <property type="entry name" value="Copper-bind"/>
    <property type="match status" value="1"/>
</dbReference>
<evidence type="ECO:0000256" key="10">
    <source>
        <dbReference type="SAM" id="SignalP"/>
    </source>
</evidence>
<dbReference type="CDD" id="cd13921">
    <property type="entry name" value="Amicyanin"/>
    <property type="match status" value="1"/>
</dbReference>
<dbReference type="InterPro" id="IPR052721">
    <property type="entry name" value="ET_Amicyanin"/>
</dbReference>